<comment type="caution">
    <text evidence="2">The sequence shown here is derived from an EMBL/GenBank/DDBJ whole genome shotgun (WGS) entry which is preliminary data.</text>
</comment>
<name>A0A9W6ZW43_9STRA</name>
<dbReference type="PRINTS" id="PR00625">
    <property type="entry name" value="JDOMAIN"/>
</dbReference>
<evidence type="ECO:0000259" key="1">
    <source>
        <dbReference type="PROSITE" id="PS50076"/>
    </source>
</evidence>
<dbReference type="OrthoDB" id="10250354at2759"/>
<protein>
    <recommendedName>
        <fullName evidence="1">J domain-containing protein</fullName>
    </recommendedName>
</protein>
<dbReference type="SUPFAM" id="SSF46565">
    <property type="entry name" value="Chaperone J-domain"/>
    <property type="match status" value="1"/>
</dbReference>
<organism evidence="2 3">
    <name type="scientific">Triparma retinervis</name>
    <dbReference type="NCBI Taxonomy" id="2557542"/>
    <lineage>
        <taxon>Eukaryota</taxon>
        <taxon>Sar</taxon>
        <taxon>Stramenopiles</taxon>
        <taxon>Ochrophyta</taxon>
        <taxon>Bolidophyceae</taxon>
        <taxon>Parmales</taxon>
        <taxon>Triparmaceae</taxon>
        <taxon>Triparma</taxon>
    </lineage>
</organism>
<sequence>MALFGSLSPPPPIFLRGKGFRYPLDSNFSPLTPPEESADGDEIVDAVEKFYVTSKQSPNAVVFGGGFSEPLHGASSSSVFDAMRRIRENRHGVRFVVQSCGVGVSQADLATLVELNSEWKDAPGSDGDARLEVWVDLLEGPKSGKMFGDICTTIATLAESSVSVKATLSASMAPRKVKEISEMAKGMGCEDVFVRSYTEEDIYETLGVAVDAPLDEISSKYRELVMELHPDRNPDGEERMKEVVEAYGIAKDEEKRRIYDVEMRADLAKIDSCETDFLRSTNSKMA</sequence>
<accession>A0A9W6ZW43</accession>
<dbReference type="SMART" id="SM00271">
    <property type="entry name" value="DnaJ"/>
    <property type="match status" value="1"/>
</dbReference>
<evidence type="ECO:0000313" key="3">
    <source>
        <dbReference type="Proteomes" id="UP001165082"/>
    </source>
</evidence>
<evidence type="ECO:0000313" key="2">
    <source>
        <dbReference type="EMBL" id="GMH58417.1"/>
    </source>
</evidence>
<reference evidence="2" key="1">
    <citation type="submission" date="2022-07" db="EMBL/GenBank/DDBJ databases">
        <title>Genome analysis of Parmales, a sister group of diatoms, reveals the evolutionary specialization of diatoms from phago-mixotrophs to photoautotrophs.</title>
        <authorList>
            <person name="Ban H."/>
            <person name="Sato S."/>
            <person name="Yoshikawa S."/>
            <person name="Kazumasa Y."/>
            <person name="Nakamura Y."/>
            <person name="Ichinomiya M."/>
            <person name="Saitoh K."/>
            <person name="Sato N."/>
            <person name="Blanc-Mathieu R."/>
            <person name="Endo H."/>
            <person name="Kuwata A."/>
            <person name="Ogata H."/>
        </authorList>
    </citation>
    <scope>NUCLEOTIDE SEQUENCE</scope>
</reference>
<dbReference type="CDD" id="cd06257">
    <property type="entry name" value="DnaJ"/>
    <property type="match status" value="1"/>
</dbReference>
<dbReference type="PROSITE" id="PS50076">
    <property type="entry name" value="DNAJ_2"/>
    <property type="match status" value="1"/>
</dbReference>
<dbReference type="InterPro" id="IPR036869">
    <property type="entry name" value="J_dom_sf"/>
</dbReference>
<dbReference type="Pfam" id="PF00226">
    <property type="entry name" value="DnaJ"/>
    <property type="match status" value="1"/>
</dbReference>
<gene>
    <name evidence="2" type="ORF">TrRE_jg10623</name>
</gene>
<dbReference type="Gene3D" id="1.10.287.110">
    <property type="entry name" value="DnaJ domain"/>
    <property type="match status" value="1"/>
</dbReference>
<dbReference type="InterPro" id="IPR050817">
    <property type="entry name" value="DjlA_DnaK_co-chaperone"/>
</dbReference>
<feature type="domain" description="J" evidence="1">
    <location>
        <begin position="201"/>
        <end position="263"/>
    </location>
</feature>
<dbReference type="Proteomes" id="UP001165082">
    <property type="component" value="Unassembled WGS sequence"/>
</dbReference>
<proteinExistence type="predicted"/>
<dbReference type="PANTHER" id="PTHR24074">
    <property type="entry name" value="CO-CHAPERONE PROTEIN DJLA"/>
    <property type="match status" value="1"/>
</dbReference>
<dbReference type="EMBL" id="BRXZ01002262">
    <property type="protein sequence ID" value="GMH58417.1"/>
    <property type="molecule type" value="Genomic_DNA"/>
</dbReference>
<keyword evidence="3" id="KW-1185">Reference proteome</keyword>
<dbReference type="AlphaFoldDB" id="A0A9W6ZW43"/>
<dbReference type="InterPro" id="IPR001623">
    <property type="entry name" value="DnaJ_domain"/>
</dbReference>